<reference evidence="3" key="1">
    <citation type="submission" date="2017-09" db="EMBL/GenBank/DDBJ databases">
        <title>Depth-based differentiation of microbial function through sediment-hosted aquifers and enrichment of novel symbionts in the deep terrestrial subsurface.</title>
        <authorList>
            <person name="Probst A.J."/>
            <person name="Ladd B."/>
            <person name="Jarett J.K."/>
            <person name="Geller-Mcgrath D.E."/>
            <person name="Sieber C.M.K."/>
            <person name="Emerson J.B."/>
            <person name="Anantharaman K."/>
            <person name="Thomas B.C."/>
            <person name="Malmstrom R."/>
            <person name="Stieglmeier M."/>
            <person name="Klingl A."/>
            <person name="Woyke T."/>
            <person name="Ryan C.M."/>
            <person name="Banfield J.F."/>
        </authorList>
    </citation>
    <scope>NUCLEOTIDE SEQUENCE [LARGE SCALE GENOMIC DNA]</scope>
</reference>
<gene>
    <name evidence="2" type="ORF">COY09_01685</name>
</gene>
<accession>A0A2M7UID5</accession>
<sequence length="362" mass="40275">MHQLDIVDISYRRILMKHVNVYLLILVSLFSLLVVGCKPGEYQLGGQTISVSMPVTTLTSPVIAANIFAGVQSNEAFLPPRVDCPDPRLSIGVALDGPKPTVEQELAIYNLKAKNPVTNTPIGPKSSGLLGITIGIFGSNGEKPLKFLRGADLRKEFRLLYDNTTNKLTFKLSDEFSGQRFPLGKEPRLEGVIARIVTNFKPGPIFPADLLSLEKEDISICKFPITLTKTSEDIVEINSIDIQIKGTNFLWLSPADLFFPNAIIQPNPEHIVLLPDEAMFRIENVVCSTEIEILAPPNLGQRNVNPVPGLELLTINRRWNEIEFLYNEIQYTGQLSRFYEPTQKSTIPSTTMPSTWGKIKSN</sequence>
<name>A0A2M7UID5_9BACT</name>
<keyword evidence="1" id="KW-0472">Membrane</keyword>
<comment type="caution">
    <text evidence="2">The sequence shown here is derived from an EMBL/GenBank/DDBJ whole genome shotgun (WGS) entry which is preliminary data.</text>
</comment>
<proteinExistence type="predicted"/>
<evidence type="ECO:0000256" key="1">
    <source>
        <dbReference type="SAM" id="Phobius"/>
    </source>
</evidence>
<protein>
    <submittedName>
        <fullName evidence="2">Uncharacterized protein</fullName>
    </submittedName>
</protein>
<feature type="transmembrane region" description="Helical" evidence="1">
    <location>
        <begin position="19"/>
        <end position="36"/>
    </location>
</feature>
<keyword evidence="1" id="KW-0812">Transmembrane</keyword>
<dbReference type="Proteomes" id="UP000231071">
    <property type="component" value="Unassembled WGS sequence"/>
</dbReference>
<dbReference type="EMBL" id="PFOI01000027">
    <property type="protein sequence ID" value="PIZ70993.1"/>
    <property type="molecule type" value="Genomic_DNA"/>
</dbReference>
<organism evidence="2 3">
    <name type="scientific">Candidatus Portnoybacteria bacterium CG_4_10_14_0_2_um_filter_39_11</name>
    <dbReference type="NCBI Taxonomy" id="1974797"/>
    <lineage>
        <taxon>Bacteria</taxon>
        <taxon>Candidatus Portnoyibacteriota</taxon>
    </lineage>
</organism>
<dbReference type="AlphaFoldDB" id="A0A2M7UID5"/>
<evidence type="ECO:0000313" key="2">
    <source>
        <dbReference type="EMBL" id="PIZ70993.1"/>
    </source>
</evidence>
<keyword evidence="1" id="KW-1133">Transmembrane helix</keyword>
<evidence type="ECO:0000313" key="3">
    <source>
        <dbReference type="Proteomes" id="UP000231071"/>
    </source>
</evidence>